<dbReference type="RefSeq" id="WP_073572528.1">
    <property type="nucleotide sequence ID" value="NZ_FRXN01000004.1"/>
</dbReference>
<keyword evidence="3" id="KW-1003">Cell membrane</keyword>
<sequence length="295" mass="34041">MKTYDSKDLWQFLFLIRKSDTVSRLAPLILFLVIYSVGVIILELEVLHISEDSWLKNLPAMHGLLSFVISLLLVFRTNTAYDRWWEGRKLWGSLVNNSRNFALKIDAMVPEEDLENRSFFKRLIPMYAFALKDHLQSQKTKYSLDDSEDGKKKLFAMDYNKHIPNQIAKQLFARVNLLYTEGKISGDQLIVLNGEVSSFTDICGACERILNTPIPYSYSAFIKKFIMLYILTLPWGYSFSLGYYAVPIVAFIFYVLASLELIAEEIEEPFGFDANDLPMDKISQNIEKHVGEILE</sequence>
<keyword evidence="4 9" id="KW-0812">Transmembrane</keyword>
<keyword evidence="5 9" id="KW-1133">Transmembrane helix</keyword>
<evidence type="ECO:0000256" key="8">
    <source>
        <dbReference type="ARBA" id="ARBA00034708"/>
    </source>
</evidence>
<dbReference type="STRING" id="1073327.SAMN04488108_2881"/>
<keyword evidence="7 9" id="KW-0472">Membrane</keyword>
<accession>A0A1M7ZFY8</accession>
<evidence type="ECO:0000256" key="9">
    <source>
        <dbReference type="SAM" id="Phobius"/>
    </source>
</evidence>
<dbReference type="Proteomes" id="UP000184609">
    <property type="component" value="Unassembled WGS sequence"/>
</dbReference>
<keyword evidence="11" id="KW-1185">Reference proteome</keyword>
<gene>
    <name evidence="10" type="ORF">SAMN04488108_2881</name>
</gene>
<evidence type="ECO:0000313" key="10">
    <source>
        <dbReference type="EMBL" id="SHO63719.1"/>
    </source>
</evidence>
<dbReference type="InterPro" id="IPR044669">
    <property type="entry name" value="YneE/VCCN1/2-like"/>
</dbReference>
<evidence type="ECO:0000256" key="6">
    <source>
        <dbReference type="ARBA" id="ARBA00023065"/>
    </source>
</evidence>
<evidence type="ECO:0000256" key="3">
    <source>
        <dbReference type="ARBA" id="ARBA00022475"/>
    </source>
</evidence>
<proteinExistence type="inferred from homology"/>
<feature type="transmembrane region" description="Helical" evidence="9">
    <location>
        <begin position="54"/>
        <end position="75"/>
    </location>
</feature>
<keyword evidence="6" id="KW-0406">Ion transport</keyword>
<dbReference type="GO" id="GO:0005254">
    <property type="term" value="F:chloride channel activity"/>
    <property type="evidence" value="ECO:0007669"/>
    <property type="project" value="InterPro"/>
</dbReference>
<evidence type="ECO:0000313" key="11">
    <source>
        <dbReference type="Proteomes" id="UP000184609"/>
    </source>
</evidence>
<reference evidence="11" key="1">
    <citation type="submission" date="2016-12" db="EMBL/GenBank/DDBJ databases">
        <authorList>
            <person name="Varghese N."/>
            <person name="Submissions S."/>
        </authorList>
    </citation>
    <scope>NUCLEOTIDE SEQUENCE [LARGE SCALE GENOMIC DNA]</scope>
    <source>
        <strain evidence="11">DSM 25035</strain>
    </source>
</reference>
<protein>
    <submittedName>
        <fullName evidence="10">Putative membrane protein</fullName>
    </submittedName>
</protein>
<feature type="transmembrane region" description="Helical" evidence="9">
    <location>
        <begin position="21"/>
        <end position="42"/>
    </location>
</feature>
<feature type="transmembrane region" description="Helical" evidence="9">
    <location>
        <begin position="243"/>
        <end position="263"/>
    </location>
</feature>
<dbReference type="Pfam" id="PF25539">
    <property type="entry name" value="Bestrophin_2"/>
    <property type="match status" value="1"/>
</dbReference>
<organism evidence="10 11">
    <name type="scientific">Algoriphagus zhangzhouensis</name>
    <dbReference type="NCBI Taxonomy" id="1073327"/>
    <lineage>
        <taxon>Bacteria</taxon>
        <taxon>Pseudomonadati</taxon>
        <taxon>Bacteroidota</taxon>
        <taxon>Cytophagia</taxon>
        <taxon>Cytophagales</taxon>
        <taxon>Cyclobacteriaceae</taxon>
        <taxon>Algoriphagus</taxon>
    </lineage>
</organism>
<dbReference type="PANTHER" id="PTHR33281:SF19">
    <property type="entry name" value="VOLTAGE-DEPENDENT ANION CHANNEL-FORMING PROTEIN YNEE"/>
    <property type="match status" value="1"/>
</dbReference>
<comment type="similarity">
    <text evidence="8">Belongs to the anion channel-forming bestrophin (TC 1.A.46) family.</text>
</comment>
<evidence type="ECO:0000256" key="1">
    <source>
        <dbReference type="ARBA" id="ARBA00004651"/>
    </source>
</evidence>
<evidence type="ECO:0000256" key="4">
    <source>
        <dbReference type="ARBA" id="ARBA00022692"/>
    </source>
</evidence>
<dbReference type="AlphaFoldDB" id="A0A1M7ZFY8"/>
<comment type="subcellular location">
    <subcellularLocation>
        <location evidence="1">Cell membrane</location>
        <topology evidence="1">Multi-pass membrane protein</topology>
    </subcellularLocation>
</comment>
<evidence type="ECO:0000256" key="7">
    <source>
        <dbReference type="ARBA" id="ARBA00023136"/>
    </source>
</evidence>
<evidence type="ECO:0000256" key="5">
    <source>
        <dbReference type="ARBA" id="ARBA00022989"/>
    </source>
</evidence>
<dbReference type="EMBL" id="FRXN01000004">
    <property type="protein sequence ID" value="SHO63719.1"/>
    <property type="molecule type" value="Genomic_DNA"/>
</dbReference>
<name>A0A1M7ZFY8_9BACT</name>
<dbReference type="PANTHER" id="PTHR33281">
    <property type="entry name" value="UPF0187 PROTEIN YNEE"/>
    <property type="match status" value="1"/>
</dbReference>
<dbReference type="OrthoDB" id="445589at2"/>
<keyword evidence="2" id="KW-0813">Transport</keyword>
<evidence type="ECO:0000256" key="2">
    <source>
        <dbReference type="ARBA" id="ARBA00022448"/>
    </source>
</evidence>
<dbReference type="GO" id="GO:0005886">
    <property type="term" value="C:plasma membrane"/>
    <property type="evidence" value="ECO:0007669"/>
    <property type="project" value="UniProtKB-SubCell"/>
</dbReference>